<protein>
    <submittedName>
        <fullName evidence="1">Uncharacterized protein</fullName>
    </submittedName>
</protein>
<dbReference type="AlphaFoldDB" id="A0A9P7VQJ4"/>
<sequence length="296" mass="31840">MFLNAQFHISTRYPSLFCFYVESLCFSWIMEGQRHGYYSPADSGGYMLTVVRQTYPDGQREPVNAIMSGNSDQVVLAQQCMDGGGLMNYFLSLSFSGECLGQHTGNSQQVDLGDGNGSVRNETAVMRYNYGDPTFGSCTESNGSGADSGAVFLAISYETSSSDKHDIIENGYNLGRDYVVGNITSSEIPTLSLTGSTTFSGSSSSQGYTYKTDIIYVTGLLPNTSTGINHNQSVSNDGAVNAVDGLVAVFNVSITGRPSSASNEGSGLRYALSPLQDEGTRTQYLLRKIILWALTL</sequence>
<evidence type="ECO:0000313" key="1">
    <source>
        <dbReference type="EMBL" id="KAG7445588.1"/>
    </source>
</evidence>
<evidence type="ECO:0000313" key="2">
    <source>
        <dbReference type="Proteomes" id="UP000812287"/>
    </source>
</evidence>
<dbReference type="OrthoDB" id="2310204at2759"/>
<gene>
    <name evidence="1" type="ORF">BT62DRAFT_987296</name>
</gene>
<keyword evidence="2" id="KW-1185">Reference proteome</keyword>
<reference evidence="1" key="1">
    <citation type="submission" date="2020-11" db="EMBL/GenBank/DDBJ databases">
        <title>Adaptations for nitrogen fixation in a non-lichenized fungal sporocarp promotes dispersal by wood-feeding termites.</title>
        <authorList>
            <consortium name="DOE Joint Genome Institute"/>
            <person name="Koch R.A."/>
            <person name="Yoon G."/>
            <person name="Arayal U."/>
            <person name="Lail K."/>
            <person name="Amirebrahimi M."/>
            <person name="Labutti K."/>
            <person name="Lipzen A."/>
            <person name="Riley R."/>
            <person name="Barry K."/>
            <person name="Henrissat B."/>
            <person name="Grigoriev I.V."/>
            <person name="Herr J.R."/>
            <person name="Aime M.C."/>
        </authorList>
    </citation>
    <scope>NUCLEOTIDE SEQUENCE</scope>
    <source>
        <strain evidence="1">MCA 3950</strain>
    </source>
</reference>
<name>A0A9P7VQJ4_9AGAR</name>
<dbReference type="Proteomes" id="UP000812287">
    <property type="component" value="Unassembled WGS sequence"/>
</dbReference>
<comment type="caution">
    <text evidence="1">The sequence shown here is derived from an EMBL/GenBank/DDBJ whole genome shotgun (WGS) entry which is preliminary data.</text>
</comment>
<proteinExistence type="predicted"/>
<organism evidence="1 2">
    <name type="scientific">Guyanagaster necrorhizus</name>
    <dbReference type="NCBI Taxonomy" id="856835"/>
    <lineage>
        <taxon>Eukaryota</taxon>
        <taxon>Fungi</taxon>
        <taxon>Dikarya</taxon>
        <taxon>Basidiomycota</taxon>
        <taxon>Agaricomycotina</taxon>
        <taxon>Agaricomycetes</taxon>
        <taxon>Agaricomycetidae</taxon>
        <taxon>Agaricales</taxon>
        <taxon>Marasmiineae</taxon>
        <taxon>Physalacriaceae</taxon>
        <taxon>Guyanagaster</taxon>
    </lineage>
</organism>
<dbReference type="GeneID" id="66112357"/>
<dbReference type="EMBL" id="MU250536">
    <property type="protein sequence ID" value="KAG7445588.1"/>
    <property type="molecule type" value="Genomic_DNA"/>
</dbReference>
<accession>A0A9P7VQJ4</accession>
<dbReference type="RefSeq" id="XP_043039088.1">
    <property type="nucleotide sequence ID" value="XM_043190060.1"/>
</dbReference>